<dbReference type="PANTHER" id="PTHR30537:SF26">
    <property type="entry name" value="GLYCINE CLEAVAGE SYSTEM TRANSCRIPTIONAL ACTIVATOR"/>
    <property type="match status" value="1"/>
</dbReference>
<comment type="caution">
    <text evidence="6">The sequence shown here is derived from an EMBL/GenBank/DDBJ whole genome shotgun (WGS) entry which is preliminary data.</text>
</comment>
<dbReference type="AlphaFoldDB" id="A0A8J7REX9"/>
<dbReference type="EMBL" id="JAGIYY010000001">
    <property type="protein sequence ID" value="MBP0437231.1"/>
    <property type="molecule type" value="Genomic_DNA"/>
</dbReference>
<evidence type="ECO:0000313" key="7">
    <source>
        <dbReference type="Proteomes" id="UP000666240"/>
    </source>
</evidence>
<evidence type="ECO:0000256" key="2">
    <source>
        <dbReference type="ARBA" id="ARBA00023015"/>
    </source>
</evidence>
<dbReference type="InterPro" id="IPR058163">
    <property type="entry name" value="LysR-type_TF_proteobact-type"/>
</dbReference>
<dbReference type="GO" id="GO:0006351">
    <property type="term" value="P:DNA-templated transcription"/>
    <property type="evidence" value="ECO:0007669"/>
    <property type="project" value="TreeGrafter"/>
</dbReference>
<keyword evidence="3" id="KW-0238">DNA-binding</keyword>
<reference evidence="6" key="1">
    <citation type="submission" date="2021-03" db="EMBL/GenBank/DDBJ databases">
        <title>Genome sequencing and assembly of Tianweitania sediminis.</title>
        <authorList>
            <person name="Chhetri G."/>
        </authorList>
    </citation>
    <scope>NUCLEOTIDE SEQUENCE</scope>
    <source>
        <strain evidence="6">Z8</strain>
    </source>
</reference>
<evidence type="ECO:0000256" key="3">
    <source>
        <dbReference type="ARBA" id="ARBA00023125"/>
    </source>
</evidence>
<evidence type="ECO:0000256" key="4">
    <source>
        <dbReference type="ARBA" id="ARBA00023163"/>
    </source>
</evidence>
<sequence>MKPAAPLTYIRSFEASARHLSFTAAAVELGYTQAAISSHVRALEKLIGRPLFVRYPRSLRLTEMGEAFLPTLRQALDQIQDATDAIIASAKNRTVVISAPISLAENWLPRCLAEFRRTYRDIELVLHGTVWEEADRTVPDITITVDRFDHRPADSVALWNDPLALLCAPSLAAELRSPSDLLQFDWIAVHSRQEYWRQFCEALELDPARQRKSFTTNVSNIAMELAVAGAGCTAAQLSIAETYLQRGLLVEPFAVRPASPWTYYLVESARAKGPVVRVVRDWITNWAERYRSSPA</sequence>
<dbReference type="PANTHER" id="PTHR30537">
    <property type="entry name" value="HTH-TYPE TRANSCRIPTIONAL REGULATOR"/>
    <property type="match status" value="1"/>
</dbReference>
<dbReference type="SUPFAM" id="SSF53850">
    <property type="entry name" value="Periplasmic binding protein-like II"/>
    <property type="match status" value="1"/>
</dbReference>
<dbReference type="InterPro" id="IPR000847">
    <property type="entry name" value="LysR_HTH_N"/>
</dbReference>
<dbReference type="Pfam" id="PF03466">
    <property type="entry name" value="LysR_substrate"/>
    <property type="match status" value="1"/>
</dbReference>
<dbReference type="Pfam" id="PF00126">
    <property type="entry name" value="HTH_1"/>
    <property type="match status" value="1"/>
</dbReference>
<comment type="similarity">
    <text evidence="1">Belongs to the LysR transcriptional regulatory family.</text>
</comment>
<keyword evidence="2" id="KW-0805">Transcription regulation</keyword>
<evidence type="ECO:0000256" key="1">
    <source>
        <dbReference type="ARBA" id="ARBA00009437"/>
    </source>
</evidence>
<proteinExistence type="inferred from homology"/>
<dbReference type="InterPro" id="IPR005119">
    <property type="entry name" value="LysR_subst-bd"/>
</dbReference>
<dbReference type="InterPro" id="IPR036390">
    <property type="entry name" value="WH_DNA-bd_sf"/>
</dbReference>
<keyword evidence="7" id="KW-1185">Reference proteome</keyword>
<dbReference type="RefSeq" id="WP_209333259.1">
    <property type="nucleotide sequence ID" value="NZ_JAGIYY010000001.1"/>
</dbReference>
<dbReference type="SUPFAM" id="SSF46785">
    <property type="entry name" value="Winged helix' DNA-binding domain"/>
    <property type="match status" value="1"/>
</dbReference>
<accession>A0A8J7REX9</accession>
<dbReference type="PROSITE" id="PS50931">
    <property type="entry name" value="HTH_LYSR"/>
    <property type="match status" value="1"/>
</dbReference>
<evidence type="ECO:0000313" key="6">
    <source>
        <dbReference type="EMBL" id="MBP0437231.1"/>
    </source>
</evidence>
<dbReference type="GO" id="GO:0043565">
    <property type="term" value="F:sequence-specific DNA binding"/>
    <property type="evidence" value="ECO:0007669"/>
    <property type="project" value="TreeGrafter"/>
</dbReference>
<evidence type="ECO:0000259" key="5">
    <source>
        <dbReference type="PROSITE" id="PS50931"/>
    </source>
</evidence>
<dbReference type="Proteomes" id="UP000666240">
    <property type="component" value="Unassembled WGS sequence"/>
</dbReference>
<organism evidence="6 7">
    <name type="scientific">Tianweitania sediminis</name>
    <dbReference type="NCBI Taxonomy" id="1502156"/>
    <lineage>
        <taxon>Bacteria</taxon>
        <taxon>Pseudomonadati</taxon>
        <taxon>Pseudomonadota</taxon>
        <taxon>Alphaproteobacteria</taxon>
        <taxon>Hyphomicrobiales</taxon>
        <taxon>Phyllobacteriaceae</taxon>
        <taxon>Tianweitania</taxon>
    </lineage>
</organism>
<dbReference type="PRINTS" id="PR00039">
    <property type="entry name" value="HTHLYSR"/>
</dbReference>
<keyword evidence="4" id="KW-0804">Transcription</keyword>
<dbReference type="Gene3D" id="3.40.190.10">
    <property type="entry name" value="Periplasmic binding protein-like II"/>
    <property type="match status" value="2"/>
</dbReference>
<feature type="domain" description="HTH lysR-type" evidence="5">
    <location>
        <begin position="1"/>
        <end position="62"/>
    </location>
</feature>
<dbReference type="GO" id="GO:0003700">
    <property type="term" value="F:DNA-binding transcription factor activity"/>
    <property type="evidence" value="ECO:0007669"/>
    <property type="project" value="InterPro"/>
</dbReference>
<protein>
    <submittedName>
        <fullName evidence="6">LysR family transcriptional regulator</fullName>
    </submittedName>
</protein>
<name>A0A8J7REX9_9HYPH</name>
<dbReference type="Gene3D" id="1.10.10.10">
    <property type="entry name" value="Winged helix-like DNA-binding domain superfamily/Winged helix DNA-binding domain"/>
    <property type="match status" value="1"/>
</dbReference>
<gene>
    <name evidence="6" type="ORF">J5Y06_01035</name>
</gene>
<dbReference type="InterPro" id="IPR036388">
    <property type="entry name" value="WH-like_DNA-bd_sf"/>
</dbReference>